<evidence type="ECO:0000256" key="1">
    <source>
        <dbReference type="RuleBase" id="RU361185"/>
    </source>
</evidence>
<organism evidence="3 4">
    <name type="scientific">Phanerochaete carnosa (strain HHB-10118-sp)</name>
    <name type="common">White-rot fungus</name>
    <name type="synonym">Peniophora carnosa</name>
    <dbReference type="NCBI Taxonomy" id="650164"/>
    <lineage>
        <taxon>Eukaryota</taxon>
        <taxon>Fungi</taxon>
        <taxon>Dikarya</taxon>
        <taxon>Basidiomycota</taxon>
        <taxon>Agaricomycotina</taxon>
        <taxon>Agaricomycetes</taxon>
        <taxon>Polyporales</taxon>
        <taxon>Phanerochaetaceae</taxon>
        <taxon>Phanerochaete</taxon>
    </lineage>
</organism>
<dbReference type="HOGENOM" id="CLU_2347411_0_0_1"/>
<protein>
    <submittedName>
        <fullName evidence="3">Glycoside hydrolase family 31 protein</fullName>
    </submittedName>
</protein>
<feature type="domain" description="Glycoside hydrolase family 31 TIM barrel" evidence="2">
    <location>
        <begin position="13"/>
        <end position="88"/>
    </location>
</feature>
<dbReference type="Pfam" id="PF01055">
    <property type="entry name" value="Glyco_hydro_31_2nd"/>
    <property type="match status" value="1"/>
</dbReference>
<evidence type="ECO:0000259" key="2">
    <source>
        <dbReference type="Pfam" id="PF01055"/>
    </source>
</evidence>
<dbReference type="PANTHER" id="PTHR22762:SF133">
    <property type="entry name" value="P-TYPE DOMAIN-CONTAINING PROTEIN"/>
    <property type="match status" value="1"/>
</dbReference>
<keyword evidence="1" id="KW-0326">Glycosidase</keyword>
<reference evidence="3 4" key="1">
    <citation type="journal article" date="2012" name="BMC Genomics">
        <title>Comparative genomics of the white-rot fungi, Phanerochaete carnosa and P. chrysosporium, to elucidate the genetic basis of the distinct wood types they colonize.</title>
        <authorList>
            <person name="Suzuki H."/>
            <person name="MacDonald J."/>
            <person name="Syed K."/>
            <person name="Salamov A."/>
            <person name="Hori C."/>
            <person name="Aerts A."/>
            <person name="Henrissat B."/>
            <person name="Wiebenga A."/>
            <person name="vanKuyk P.A."/>
            <person name="Barry K."/>
            <person name="Lindquist E."/>
            <person name="LaButti K."/>
            <person name="Lapidus A."/>
            <person name="Lucas S."/>
            <person name="Coutinho P."/>
            <person name="Gong Y."/>
            <person name="Samejima M."/>
            <person name="Mahadevan R."/>
            <person name="Abou-Zaid M."/>
            <person name="de Vries R.P."/>
            <person name="Igarashi K."/>
            <person name="Yadav J.S."/>
            <person name="Grigoriev I.V."/>
            <person name="Master E.R."/>
        </authorList>
    </citation>
    <scope>NUCLEOTIDE SEQUENCE [LARGE SCALE GENOMIC DNA]</scope>
    <source>
        <strain evidence="3 4">HHB-10118-sp</strain>
    </source>
</reference>
<dbReference type="GeneID" id="18910584"/>
<keyword evidence="1 3" id="KW-0378">Hydrolase</keyword>
<dbReference type="PANTHER" id="PTHR22762">
    <property type="entry name" value="ALPHA-GLUCOSIDASE"/>
    <property type="match status" value="1"/>
</dbReference>
<comment type="similarity">
    <text evidence="1">Belongs to the glycosyl hydrolase 31 family.</text>
</comment>
<accession>K5WMB6</accession>
<evidence type="ECO:0000313" key="3">
    <source>
        <dbReference type="EMBL" id="EKM60299.1"/>
    </source>
</evidence>
<proteinExistence type="inferred from homology"/>
<dbReference type="AlphaFoldDB" id="K5WMB6"/>
<dbReference type="Gene3D" id="3.20.20.80">
    <property type="entry name" value="Glycosidases"/>
    <property type="match status" value="1"/>
</dbReference>
<dbReference type="InterPro" id="IPR000322">
    <property type="entry name" value="Glyco_hydro_31_TIM"/>
</dbReference>
<dbReference type="Proteomes" id="UP000008370">
    <property type="component" value="Unassembled WGS sequence"/>
</dbReference>
<dbReference type="InParanoid" id="K5WMB6"/>
<dbReference type="EMBL" id="JH930468">
    <property type="protein sequence ID" value="EKM60299.1"/>
    <property type="molecule type" value="Genomic_DNA"/>
</dbReference>
<dbReference type="OrthoDB" id="1334205at2759"/>
<evidence type="ECO:0000313" key="4">
    <source>
        <dbReference type="Proteomes" id="UP000008370"/>
    </source>
</evidence>
<keyword evidence="4" id="KW-1185">Reference proteome</keyword>
<gene>
    <name evidence="3" type="ORF">PHACADRAFT_189439</name>
</gene>
<sequence>MKSTWRQGWTAVNNQHNIPIVDVAVIKQINDTDVVYDTFTRGSELDVWIKNSDGSKYVGQVCPGYSVFQDWFAENTQQCWIEMLTNWSSLKIEFPGI</sequence>
<dbReference type="RefSeq" id="XP_007389770.1">
    <property type="nucleotide sequence ID" value="XM_007389708.1"/>
</dbReference>
<dbReference type="KEGG" id="pco:PHACADRAFT_189439"/>
<dbReference type="STRING" id="650164.K5WMB6"/>
<name>K5WMB6_PHACS</name>
<dbReference type="GO" id="GO:0005975">
    <property type="term" value="P:carbohydrate metabolic process"/>
    <property type="evidence" value="ECO:0007669"/>
    <property type="project" value="InterPro"/>
</dbReference>
<dbReference type="GO" id="GO:0004553">
    <property type="term" value="F:hydrolase activity, hydrolyzing O-glycosyl compounds"/>
    <property type="evidence" value="ECO:0007669"/>
    <property type="project" value="InterPro"/>
</dbReference>